<dbReference type="EMBL" id="BX569695">
    <property type="protein sequence ID" value="CAE08769.1"/>
    <property type="molecule type" value="Genomic_DNA"/>
</dbReference>
<proteinExistence type="inferred from homology"/>
<feature type="domain" description="Poly A polymerase head" evidence="12">
    <location>
        <begin position="33"/>
        <end position="144"/>
    </location>
</feature>
<dbReference type="HOGENOM" id="CLU_015961_6_0_3"/>
<dbReference type="Pfam" id="PF01743">
    <property type="entry name" value="PolyA_pol"/>
    <property type="match status" value="1"/>
</dbReference>
<protein>
    <submittedName>
        <fullName evidence="14">Poly A polymerase family</fullName>
        <ecNumber evidence="14">2.7.7.19</ecNumber>
    </submittedName>
</protein>
<evidence type="ECO:0000313" key="15">
    <source>
        <dbReference type="Proteomes" id="UP000001422"/>
    </source>
</evidence>
<dbReference type="EC" id="2.7.7.19" evidence="14"/>
<keyword evidence="4 11" id="KW-0808">Transferase</keyword>
<keyword evidence="6 14" id="KW-0548">Nucleotidyltransferase</keyword>
<dbReference type="InterPro" id="IPR032828">
    <property type="entry name" value="PolyA_RNA-bd"/>
</dbReference>
<dbReference type="Gene3D" id="3.30.460.10">
    <property type="entry name" value="Beta Polymerase, domain 2"/>
    <property type="match status" value="1"/>
</dbReference>
<evidence type="ECO:0000256" key="1">
    <source>
        <dbReference type="ARBA" id="ARBA00001946"/>
    </source>
</evidence>
<dbReference type="PANTHER" id="PTHR47545">
    <property type="entry name" value="MULTIFUNCTIONAL CCA PROTEIN"/>
    <property type="match status" value="1"/>
</dbReference>
<keyword evidence="15" id="KW-1185">Reference proteome</keyword>
<dbReference type="eggNOG" id="COG0617">
    <property type="taxonomic scope" value="Bacteria"/>
</dbReference>
<sequence>MHMPSNPPATAILERLAPERWPLPLDLLPAEAVLVGGAVRDALLDRLKPQPDLDLVVPSGALALTCTLANRLGGSCVVLDQERDMARLVLRGWTVDIARQDGASLEADLQRRDYRINAIALPLNGPAQLIDPTGGLADLQQGWLTAVRESNLTDDPLRLLRGLRLMAEIPLSLDPMTAGWMRRHRQQLTQAAPERILAELQKLVAGPLADQAIEQLCQLELIQPWAADQPLPTSVDTIQMTTDEQEQALPLARLTALISDQGLEQLRGSRALRQRCRRLRQWQRRLPDDPETLPEGERVQLHLDLDRDLAALILQLEPAHQTCWLQRWRDSEDPLFHPASPVDGTTLQRELKLAPGPRLGDLLMHLRQERAFGRLQSRDDAIQEAHRWTKRNQNAL</sequence>
<evidence type="ECO:0000256" key="6">
    <source>
        <dbReference type="ARBA" id="ARBA00022695"/>
    </source>
</evidence>
<dbReference type="RefSeq" id="WP_011129107.1">
    <property type="nucleotide sequence ID" value="NC_005070.1"/>
</dbReference>
<dbReference type="GO" id="GO:0008033">
    <property type="term" value="P:tRNA processing"/>
    <property type="evidence" value="ECO:0007669"/>
    <property type="project" value="UniProtKB-KW"/>
</dbReference>
<evidence type="ECO:0000256" key="3">
    <source>
        <dbReference type="ARBA" id="ARBA00022555"/>
    </source>
</evidence>
<evidence type="ECO:0000256" key="4">
    <source>
        <dbReference type="ARBA" id="ARBA00022679"/>
    </source>
</evidence>
<evidence type="ECO:0000256" key="7">
    <source>
        <dbReference type="ARBA" id="ARBA00022723"/>
    </source>
</evidence>
<evidence type="ECO:0000256" key="8">
    <source>
        <dbReference type="ARBA" id="ARBA00022741"/>
    </source>
</evidence>
<name>Q7U421_PARMW</name>
<keyword evidence="8" id="KW-0547">Nucleotide-binding</keyword>
<dbReference type="Pfam" id="PF12627">
    <property type="entry name" value="PolyA_pol_RNAbd"/>
    <property type="match status" value="1"/>
</dbReference>
<keyword evidence="10 11" id="KW-0694">RNA-binding</keyword>
<dbReference type="InterPro" id="IPR050124">
    <property type="entry name" value="tRNA_CCA-adding_enzyme"/>
</dbReference>
<dbReference type="GO" id="GO:0000166">
    <property type="term" value="F:nucleotide binding"/>
    <property type="evidence" value="ECO:0007669"/>
    <property type="project" value="UniProtKB-KW"/>
</dbReference>
<gene>
    <name evidence="14" type="ordered locus">SYNW2254</name>
</gene>
<dbReference type="KEGG" id="syw:SYNW2254"/>
<keyword evidence="5" id="KW-0819">tRNA processing</keyword>
<evidence type="ECO:0000259" key="13">
    <source>
        <dbReference type="Pfam" id="PF12627"/>
    </source>
</evidence>
<evidence type="ECO:0000256" key="5">
    <source>
        <dbReference type="ARBA" id="ARBA00022694"/>
    </source>
</evidence>
<dbReference type="STRING" id="84588.SYNW2254"/>
<dbReference type="Proteomes" id="UP000001422">
    <property type="component" value="Chromosome"/>
</dbReference>
<evidence type="ECO:0000259" key="12">
    <source>
        <dbReference type="Pfam" id="PF01743"/>
    </source>
</evidence>
<keyword evidence="9" id="KW-0460">Magnesium</keyword>
<dbReference type="GO" id="GO:0000049">
    <property type="term" value="F:tRNA binding"/>
    <property type="evidence" value="ECO:0007669"/>
    <property type="project" value="UniProtKB-KW"/>
</dbReference>
<dbReference type="AlphaFoldDB" id="Q7U421"/>
<keyword evidence="3" id="KW-0820">tRNA-binding</keyword>
<evidence type="ECO:0000313" key="14">
    <source>
        <dbReference type="EMBL" id="CAE08769.1"/>
    </source>
</evidence>
<dbReference type="CDD" id="cd05398">
    <property type="entry name" value="NT_ClassII-CCAase"/>
    <property type="match status" value="1"/>
</dbReference>
<evidence type="ECO:0000256" key="10">
    <source>
        <dbReference type="ARBA" id="ARBA00022884"/>
    </source>
</evidence>
<dbReference type="SUPFAM" id="SSF81301">
    <property type="entry name" value="Nucleotidyltransferase"/>
    <property type="match status" value="1"/>
</dbReference>
<evidence type="ECO:0000256" key="2">
    <source>
        <dbReference type="ARBA" id="ARBA00007265"/>
    </source>
</evidence>
<evidence type="ECO:0000256" key="9">
    <source>
        <dbReference type="ARBA" id="ARBA00022842"/>
    </source>
</evidence>
<comment type="similarity">
    <text evidence="2 11">Belongs to the tRNA nucleotidyltransferase/poly(A) polymerase family.</text>
</comment>
<dbReference type="Gene3D" id="1.10.3090.10">
    <property type="entry name" value="cca-adding enzyme, domain 2"/>
    <property type="match status" value="1"/>
</dbReference>
<evidence type="ECO:0000256" key="11">
    <source>
        <dbReference type="RuleBase" id="RU003953"/>
    </source>
</evidence>
<comment type="cofactor">
    <cofactor evidence="1">
        <name>Mg(2+)</name>
        <dbReference type="ChEBI" id="CHEBI:18420"/>
    </cofactor>
</comment>
<dbReference type="PANTHER" id="PTHR47545:SF2">
    <property type="entry name" value="CC-ADDING TRNA NUCLEOTIDYLTRANSFERASE"/>
    <property type="match status" value="1"/>
</dbReference>
<feature type="domain" description="tRNA nucleotidyltransferase/poly(A) polymerase RNA and SrmB- binding" evidence="13">
    <location>
        <begin position="172"/>
        <end position="224"/>
    </location>
</feature>
<dbReference type="GO" id="GO:0046872">
    <property type="term" value="F:metal ion binding"/>
    <property type="evidence" value="ECO:0007669"/>
    <property type="project" value="UniProtKB-KW"/>
</dbReference>
<dbReference type="SUPFAM" id="SSF81891">
    <property type="entry name" value="Poly A polymerase C-terminal region-like"/>
    <property type="match status" value="1"/>
</dbReference>
<dbReference type="InterPro" id="IPR002646">
    <property type="entry name" value="PolA_pol_head_dom"/>
</dbReference>
<keyword evidence="7" id="KW-0479">Metal-binding</keyword>
<reference evidence="14 15" key="1">
    <citation type="journal article" date="2003" name="Nature">
        <title>The genome of a motile marine Synechococcus.</title>
        <authorList>
            <person name="Palenik B."/>
            <person name="Brahamsha B."/>
            <person name="Larimer F."/>
            <person name="Land M."/>
            <person name="Hauser L."/>
            <person name="Chain P."/>
            <person name="Lamerdin J."/>
            <person name="Regala W."/>
            <person name="Allen E.A."/>
            <person name="McCarren J."/>
            <person name="Paulsen I."/>
            <person name="Dufresne A."/>
            <person name="Partensky F."/>
            <person name="Webb E."/>
            <person name="Waterbury J."/>
        </authorList>
    </citation>
    <scope>NUCLEOTIDE SEQUENCE [LARGE SCALE GENOMIC DNA]</scope>
    <source>
        <strain evidence="14 15">WH8102</strain>
    </source>
</reference>
<dbReference type="InterPro" id="IPR043519">
    <property type="entry name" value="NT_sf"/>
</dbReference>
<dbReference type="GO" id="GO:1990817">
    <property type="term" value="F:poly(A) RNA polymerase activity"/>
    <property type="evidence" value="ECO:0007669"/>
    <property type="project" value="UniProtKB-EC"/>
</dbReference>
<organism evidence="14 15">
    <name type="scientific">Parasynechococcus marenigrum (strain WH8102)</name>
    <dbReference type="NCBI Taxonomy" id="84588"/>
    <lineage>
        <taxon>Bacteria</taxon>
        <taxon>Bacillati</taxon>
        <taxon>Cyanobacteriota</taxon>
        <taxon>Cyanophyceae</taxon>
        <taxon>Synechococcales</taxon>
        <taxon>Prochlorococcaceae</taxon>
        <taxon>Parasynechococcus</taxon>
        <taxon>Parasynechococcus marenigrum</taxon>
    </lineage>
</organism>
<accession>Q7U421</accession>